<dbReference type="EMBL" id="FUYP01000080">
    <property type="protein sequence ID" value="SKC08461.1"/>
    <property type="molecule type" value="Genomic_DNA"/>
</dbReference>
<accession>A0A1T5GJ90</accession>
<name>A0A1T5GJ90_9SPHN</name>
<evidence type="ECO:0008006" key="3">
    <source>
        <dbReference type="Google" id="ProtNLM"/>
    </source>
</evidence>
<protein>
    <recommendedName>
        <fullName evidence="3">CopG family transcriptional regulator</fullName>
    </recommendedName>
</protein>
<keyword evidence="2" id="KW-1185">Reference proteome</keyword>
<organism evidence="1 2">
    <name type="scientific">Sphingopyxis flava</name>
    <dbReference type="NCBI Taxonomy" id="1507287"/>
    <lineage>
        <taxon>Bacteria</taxon>
        <taxon>Pseudomonadati</taxon>
        <taxon>Pseudomonadota</taxon>
        <taxon>Alphaproteobacteria</taxon>
        <taxon>Sphingomonadales</taxon>
        <taxon>Sphingomonadaceae</taxon>
        <taxon>Sphingopyxis</taxon>
    </lineage>
</organism>
<reference evidence="2" key="1">
    <citation type="submission" date="2017-02" db="EMBL/GenBank/DDBJ databases">
        <authorList>
            <person name="Varghese N."/>
            <person name="Submissions S."/>
        </authorList>
    </citation>
    <scope>NUCLEOTIDE SEQUENCE [LARGE SCALE GENOMIC DNA]</scope>
    <source>
        <strain evidence="2">R11H</strain>
    </source>
</reference>
<proteinExistence type="predicted"/>
<dbReference type="RefSeq" id="WP_079640302.1">
    <property type="nucleotide sequence ID" value="NZ_FUYP01000080.1"/>
</dbReference>
<dbReference type="AlphaFoldDB" id="A0A1T5GJ90"/>
<evidence type="ECO:0000313" key="1">
    <source>
        <dbReference type="EMBL" id="SKC08461.1"/>
    </source>
</evidence>
<gene>
    <name evidence="1" type="ORF">SAMN06295937_10803</name>
</gene>
<evidence type="ECO:0000313" key="2">
    <source>
        <dbReference type="Proteomes" id="UP000190044"/>
    </source>
</evidence>
<sequence>MYSTKQIAVAKAQAKELREQARSGGMRFEAYLPSKLADWVLDMMERGVFISPSEAIVVILGEHMELEPHQDIRKELMRRRVQAAFEDPSPPSTPDEVRERIKKNAVMRKPPVSWSDEFLKRVG</sequence>
<dbReference type="OrthoDB" id="9815501at2"/>
<dbReference type="Proteomes" id="UP000190044">
    <property type="component" value="Unassembled WGS sequence"/>
</dbReference>